<organism evidence="6 7">
    <name type="scientific">Actinocatenispora comari</name>
    <dbReference type="NCBI Taxonomy" id="2807577"/>
    <lineage>
        <taxon>Bacteria</taxon>
        <taxon>Bacillati</taxon>
        <taxon>Actinomycetota</taxon>
        <taxon>Actinomycetes</taxon>
        <taxon>Micromonosporales</taxon>
        <taxon>Micromonosporaceae</taxon>
        <taxon>Actinocatenispora</taxon>
    </lineage>
</organism>
<dbReference type="Pfam" id="PF01497">
    <property type="entry name" value="Peripla_BP_2"/>
    <property type="match status" value="1"/>
</dbReference>
<dbReference type="AlphaFoldDB" id="A0A8J4A6U0"/>
<protein>
    <submittedName>
        <fullName evidence="6">Iron ABC transporter substrate-binding protein</fullName>
    </submittedName>
</protein>
<evidence type="ECO:0000256" key="2">
    <source>
        <dbReference type="ARBA" id="ARBA00008814"/>
    </source>
</evidence>
<reference evidence="7" key="1">
    <citation type="journal article" date="2021" name="Int. J. Syst. Evol. Microbiol.">
        <title>Actinocatenispora comari sp. nov., an endophytic actinomycete isolated from aerial parts of Comarum salesowianum.</title>
        <authorList>
            <person name="Oyunbileg N."/>
            <person name="Iizaka Y."/>
            <person name="Hamada M."/>
            <person name="Davaapurev B.O."/>
            <person name="Fukumoto A."/>
            <person name="Tsetseg B."/>
            <person name="Kato F."/>
            <person name="Tamura T."/>
            <person name="Batkhuu J."/>
            <person name="Anzai Y."/>
        </authorList>
    </citation>
    <scope>NUCLEOTIDE SEQUENCE [LARGE SCALE GENOMIC DNA]</scope>
    <source>
        <strain evidence="7">NUM-2625</strain>
    </source>
</reference>
<dbReference type="InterPro" id="IPR006311">
    <property type="entry name" value="TAT_signal"/>
</dbReference>
<keyword evidence="3" id="KW-0813">Transport</keyword>
<keyword evidence="4" id="KW-0732">Signal</keyword>
<sequence length="341" mass="35258">MFPASRPVRDRPALSRRGLLAGALGLTAAGLTGCSTSGSADPAVSGKPTAGFPATVPGKLGKTTVTAAPKRVVAAGYLRDTDLALALGAPLVGVARNVALPGGIAPWQHLKGSPTLFDATDGVPAEKVAALRPDLILASDDYTLAKDYAKLSGIAPTLGYATAPGQDDWTEMTRRAGTVLGRRKQADALVAKVKGQVANARKKLAGAAGKTFAFGPVSSPSELYVINSAKDASAVFLSQLGLTISPKVTQLPTGDTPQRASVSPERLDVLDADVLILTYLKPDVRQKVEANPLFRRLDVVRRGAYIALDMTTAIAIGFPSALSIPYGLNAVTPKLAKALSD</sequence>
<evidence type="ECO:0000256" key="3">
    <source>
        <dbReference type="ARBA" id="ARBA00022448"/>
    </source>
</evidence>
<dbReference type="EMBL" id="BOPO01000006">
    <property type="protein sequence ID" value="GIL25348.1"/>
    <property type="molecule type" value="Genomic_DNA"/>
</dbReference>
<evidence type="ECO:0000259" key="5">
    <source>
        <dbReference type="PROSITE" id="PS50983"/>
    </source>
</evidence>
<dbReference type="CDD" id="cd01146">
    <property type="entry name" value="FhuD"/>
    <property type="match status" value="1"/>
</dbReference>
<dbReference type="RefSeq" id="WP_207122979.1">
    <property type="nucleotide sequence ID" value="NZ_BOPO01000006.1"/>
</dbReference>
<feature type="domain" description="Fe/B12 periplasmic-binding" evidence="5">
    <location>
        <begin position="72"/>
        <end position="339"/>
    </location>
</feature>
<comment type="subcellular location">
    <subcellularLocation>
        <location evidence="1">Cell envelope</location>
    </subcellularLocation>
</comment>
<dbReference type="Gene3D" id="3.40.50.1980">
    <property type="entry name" value="Nitrogenase molybdenum iron protein domain"/>
    <property type="match status" value="2"/>
</dbReference>
<dbReference type="InterPro" id="IPR002491">
    <property type="entry name" value="ABC_transptr_periplasmic_BD"/>
</dbReference>
<name>A0A8J4A6U0_9ACTN</name>
<dbReference type="GO" id="GO:1901678">
    <property type="term" value="P:iron coordination entity transport"/>
    <property type="evidence" value="ECO:0007669"/>
    <property type="project" value="UniProtKB-ARBA"/>
</dbReference>
<evidence type="ECO:0000256" key="1">
    <source>
        <dbReference type="ARBA" id="ARBA00004196"/>
    </source>
</evidence>
<dbReference type="GO" id="GO:0030288">
    <property type="term" value="C:outer membrane-bounded periplasmic space"/>
    <property type="evidence" value="ECO:0007669"/>
    <property type="project" value="TreeGrafter"/>
</dbReference>
<dbReference type="PROSITE" id="PS51257">
    <property type="entry name" value="PROKAR_LIPOPROTEIN"/>
    <property type="match status" value="1"/>
</dbReference>
<dbReference type="InterPro" id="IPR051313">
    <property type="entry name" value="Bact_iron-sidero_bind"/>
</dbReference>
<gene>
    <name evidence="6" type="ORF">NUM_06030</name>
</gene>
<proteinExistence type="inferred from homology"/>
<dbReference type="PANTHER" id="PTHR30532">
    <property type="entry name" value="IRON III DICITRATE-BINDING PERIPLASMIC PROTEIN"/>
    <property type="match status" value="1"/>
</dbReference>
<accession>A0A8J4A6U0</accession>
<evidence type="ECO:0000256" key="4">
    <source>
        <dbReference type="ARBA" id="ARBA00022729"/>
    </source>
</evidence>
<dbReference type="SUPFAM" id="SSF53807">
    <property type="entry name" value="Helical backbone' metal receptor"/>
    <property type="match status" value="1"/>
</dbReference>
<comment type="caution">
    <text evidence="6">The sequence shown here is derived from an EMBL/GenBank/DDBJ whole genome shotgun (WGS) entry which is preliminary data.</text>
</comment>
<dbReference type="PROSITE" id="PS51318">
    <property type="entry name" value="TAT"/>
    <property type="match status" value="1"/>
</dbReference>
<dbReference type="PROSITE" id="PS50983">
    <property type="entry name" value="FE_B12_PBP"/>
    <property type="match status" value="1"/>
</dbReference>
<comment type="similarity">
    <text evidence="2">Belongs to the bacterial solute-binding protein 8 family.</text>
</comment>
<evidence type="ECO:0000313" key="7">
    <source>
        <dbReference type="Proteomes" id="UP000614996"/>
    </source>
</evidence>
<keyword evidence="7" id="KW-1185">Reference proteome</keyword>
<evidence type="ECO:0000313" key="6">
    <source>
        <dbReference type="EMBL" id="GIL25348.1"/>
    </source>
</evidence>
<dbReference type="Proteomes" id="UP000614996">
    <property type="component" value="Unassembled WGS sequence"/>
</dbReference>
<dbReference type="PANTHER" id="PTHR30532:SF24">
    <property type="entry name" value="FERRIC ENTEROBACTIN-BINDING PERIPLASMIC PROTEIN FEPB"/>
    <property type="match status" value="1"/>
</dbReference>